<feature type="compositionally biased region" description="Basic and acidic residues" evidence="1">
    <location>
        <begin position="15"/>
        <end position="42"/>
    </location>
</feature>
<feature type="compositionally biased region" description="Low complexity" evidence="1">
    <location>
        <begin position="587"/>
        <end position="623"/>
    </location>
</feature>
<feature type="compositionally biased region" description="Low complexity" evidence="1">
    <location>
        <begin position="110"/>
        <end position="121"/>
    </location>
</feature>
<protein>
    <submittedName>
        <fullName evidence="2">Uncharacterized protein</fullName>
    </submittedName>
</protein>
<feature type="non-terminal residue" evidence="2">
    <location>
        <position position="1"/>
    </location>
</feature>
<feature type="compositionally biased region" description="Gly residues" evidence="1">
    <location>
        <begin position="1"/>
        <end position="11"/>
    </location>
</feature>
<feature type="region of interest" description="Disordered" evidence="1">
    <location>
        <begin position="212"/>
        <end position="300"/>
    </location>
</feature>
<feature type="compositionally biased region" description="Gly residues" evidence="1">
    <location>
        <begin position="260"/>
        <end position="284"/>
    </location>
</feature>
<feature type="compositionally biased region" description="Low complexity" evidence="1">
    <location>
        <begin position="128"/>
        <end position="139"/>
    </location>
</feature>
<evidence type="ECO:0000256" key="1">
    <source>
        <dbReference type="SAM" id="MobiDB-lite"/>
    </source>
</evidence>
<dbReference type="AlphaFoldDB" id="A0A6J4TWH1"/>
<sequence length="759" mass="80168">GEEGGQAGGVLGVRDALRGREPAARGLDVQDERRRQDHEPRGAFRPVDGGLYAWLLAAPLHLDPLRPGLSAAPGQRGNSRGHDGRRVLPDRVHGRLRHRPPRLPPRQHLPDAGAGDGPPAAARRRGPAARPLRGTRALRQPPGDAGPRPPLRATALYLVSRGVLQGAAGRARGGHQGRRHRDVLARNAACRHPGGAHDRRPDVRLRLEPVPVRQEPGLRGEAAALRGRAARAPERPPARHLGPGDPTPRRAGPRLRAPGRGRGPGRLGQNGHPGGQGAVGGADPAGGPRRGDGRAAPGAELGSHALCAPRVGGTRLPLPAQLRGRPAARPGGEARELREHLLLGPHERAVHHLQLPAVLPARPGALRVALRAGVVVRAPDLARKRRCDGPLRLPHPLHAYPRPDRRDGRGPHLPCHPLRPALVLPGPGGPPRPRPLVGGPLRRRPLARQAQGRSGRSTPVRRRRPHAPDVRARSTPDGVRVAHSPGPSPPGAGARGPLLRARARRVRGAERLDRRRLLPAHRYGQHKRVQVGAGKLQRARGGAGLPAAPARRSRVRVAGPAGPGVVARGALPGAQRPLGPPRRQGRLGRQLPARALRRALPGDRGPPRLAARAPAAEGAPDLASGPPGARARPVLPRPLGPAELRGRPGEGGAPALPHRRRGRRPGPDGRAHGPPAAERQAHQAPALRDDPTLPRRVLEPGAGRGNDPGRRVRRRHDVGAPLRQGHKEGPLDRGDAGGGRGPLRAEGEARGHGGLQARM</sequence>
<feature type="compositionally biased region" description="Basic residues" evidence="1">
    <location>
        <begin position="517"/>
        <end position="529"/>
    </location>
</feature>
<dbReference type="EMBL" id="CADCVM010000509">
    <property type="protein sequence ID" value="CAA9534237.1"/>
    <property type="molecule type" value="Genomic_DNA"/>
</dbReference>
<feature type="compositionally biased region" description="Low complexity" evidence="1">
    <location>
        <begin position="545"/>
        <end position="577"/>
    </location>
</feature>
<feature type="non-terminal residue" evidence="2">
    <location>
        <position position="759"/>
    </location>
</feature>
<accession>A0A6J4TWH1</accession>
<feature type="compositionally biased region" description="Low complexity" evidence="1">
    <location>
        <begin position="447"/>
        <end position="458"/>
    </location>
</feature>
<reference evidence="2" key="1">
    <citation type="submission" date="2020-02" db="EMBL/GenBank/DDBJ databases">
        <authorList>
            <person name="Meier V. D."/>
        </authorList>
    </citation>
    <scope>NUCLEOTIDE SEQUENCE</scope>
    <source>
        <strain evidence="2">AVDCRST_MAG05</strain>
    </source>
</reference>
<feature type="region of interest" description="Disordered" evidence="1">
    <location>
        <begin position="67"/>
        <end position="151"/>
    </location>
</feature>
<feature type="region of interest" description="Disordered" evidence="1">
    <location>
        <begin position="1"/>
        <end position="46"/>
    </location>
</feature>
<gene>
    <name evidence="2" type="ORF">AVDCRST_MAG05-4694</name>
</gene>
<feature type="compositionally biased region" description="Basic and acidic residues" evidence="1">
    <location>
        <begin position="687"/>
        <end position="698"/>
    </location>
</feature>
<proteinExistence type="predicted"/>
<feature type="region of interest" description="Disordered" evidence="1">
    <location>
        <begin position="387"/>
        <end position="759"/>
    </location>
</feature>
<name>A0A6J4TWH1_9ACTN</name>
<feature type="compositionally biased region" description="Basic and acidic residues" evidence="1">
    <location>
        <begin position="80"/>
        <end position="93"/>
    </location>
</feature>
<organism evidence="2">
    <name type="scientific">uncultured Rubrobacteraceae bacterium</name>
    <dbReference type="NCBI Taxonomy" id="349277"/>
    <lineage>
        <taxon>Bacteria</taxon>
        <taxon>Bacillati</taxon>
        <taxon>Actinomycetota</taxon>
        <taxon>Rubrobacteria</taxon>
        <taxon>Rubrobacterales</taxon>
        <taxon>Rubrobacteraceae</taxon>
        <taxon>environmental samples</taxon>
    </lineage>
</organism>
<feature type="compositionally biased region" description="Basic and acidic residues" evidence="1">
    <location>
        <begin position="725"/>
        <end position="735"/>
    </location>
</feature>
<evidence type="ECO:0000313" key="2">
    <source>
        <dbReference type="EMBL" id="CAA9534237.1"/>
    </source>
</evidence>
<feature type="compositionally biased region" description="Low complexity" evidence="1">
    <location>
        <begin position="217"/>
        <end position="227"/>
    </location>
</feature>
<feature type="compositionally biased region" description="Basic and acidic residues" evidence="1">
    <location>
        <begin position="507"/>
        <end position="516"/>
    </location>
</feature>
<feature type="compositionally biased region" description="Low complexity" evidence="1">
    <location>
        <begin position="491"/>
        <end position="500"/>
    </location>
</feature>
<feature type="compositionally biased region" description="Basic and acidic residues" evidence="1">
    <location>
        <begin position="401"/>
        <end position="410"/>
    </location>
</feature>